<dbReference type="InterPro" id="IPR003004">
    <property type="entry name" value="GspF/PilC"/>
</dbReference>
<evidence type="ECO:0000259" key="11">
    <source>
        <dbReference type="Pfam" id="PF00482"/>
    </source>
</evidence>
<dbReference type="InterPro" id="IPR018076">
    <property type="entry name" value="T2SS_GspF_dom"/>
</dbReference>
<comment type="similarity">
    <text evidence="2 9">Belongs to the GSP F family.</text>
</comment>
<accession>A0A6S6YAX3</accession>
<dbReference type="GO" id="GO:0005886">
    <property type="term" value="C:plasma membrane"/>
    <property type="evidence" value="ECO:0007669"/>
    <property type="project" value="UniProtKB-SubCell"/>
</dbReference>
<evidence type="ECO:0000313" key="12">
    <source>
        <dbReference type="EMBL" id="CAB1369752.1"/>
    </source>
</evidence>
<evidence type="ECO:0000256" key="3">
    <source>
        <dbReference type="ARBA" id="ARBA00022448"/>
    </source>
</evidence>
<dbReference type="OrthoDB" id="9805682at2"/>
<sequence>MRFDIRAEAQGSVASLTLEALDEQEVRRQLAAKGLIPLSIAPSRSLRIGAWRGRRTDFSLLHFTQELLALLQAGLTVSEGIEALAEKERRPEAQDVLRRLLQQLREGKRFSSALEEIPTVFPPLYVGIIRAAERTSHLEQSLERYADYQMRFDALRARVLSALVYPVILAVVGAVVTLFLLGYVVPRFSMVYQDSGRELPFLSSLLMQWGNLVSRHGEGFALGFAGLIIGLTWLGRRGELSRGLSLLIRRLPTVDETVRVFHLARLYLTLGMLLEGGLPAVQALGLVEELLTPDLKARVARARRFIEEGKSLSEAFELAGLTTPVGIRMLRVGEHAGRMAEMLHRTARLYDADINRAIEWVSRTFEPALMIAIGGVVGLVVVLLYMPIFELAASIR</sequence>
<organism evidence="12 13">
    <name type="scientific">Denitratisoma oestradiolicum</name>
    <dbReference type="NCBI Taxonomy" id="311182"/>
    <lineage>
        <taxon>Bacteria</taxon>
        <taxon>Pseudomonadati</taxon>
        <taxon>Pseudomonadota</taxon>
        <taxon>Betaproteobacteria</taxon>
        <taxon>Nitrosomonadales</taxon>
        <taxon>Sterolibacteriaceae</taxon>
        <taxon>Denitratisoma</taxon>
    </lineage>
</organism>
<dbReference type="InterPro" id="IPR042094">
    <property type="entry name" value="T2SS_GspF_sf"/>
</dbReference>
<keyword evidence="7 10" id="KW-1133">Transmembrane helix</keyword>
<evidence type="ECO:0000256" key="4">
    <source>
        <dbReference type="ARBA" id="ARBA00022475"/>
    </source>
</evidence>
<gene>
    <name evidence="12" type="ORF">DENOEST_2587</name>
</gene>
<dbReference type="Proteomes" id="UP000515733">
    <property type="component" value="Chromosome"/>
</dbReference>
<dbReference type="PROSITE" id="PS00874">
    <property type="entry name" value="T2SP_F"/>
    <property type="match status" value="1"/>
</dbReference>
<feature type="domain" description="Type II secretion system protein GspF" evidence="11">
    <location>
        <begin position="268"/>
        <end position="387"/>
    </location>
</feature>
<feature type="transmembrane region" description="Helical" evidence="10">
    <location>
        <begin position="368"/>
        <end position="388"/>
    </location>
</feature>
<dbReference type="GO" id="GO:0015628">
    <property type="term" value="P:protein secretion by the type II secretion system"/>
    <property type="evidence" value="ECO:0007669"/>
    <property type="project" value="TreeGrafter"/>
</dbReference>
<dbReference type="KEGG" id="doe:DENOEST_2587"/>
<comment type="subcellular location">
    <subcellularLocation>
        <location evidence="1 9">Cell inner membrane</location>
        <topology evidence="1 9">Multi-pass membrane protein</topology>
    </subcellularLocation>
</comment>
<keyword evidence="5" id="KW-0997">Cell inner membrane</keyword>
<dbReference type="PANTHER" id="PTHR30012">
    <property type="entry name" value="GENERAL SECRETION PATHWAY PROTEIN"/>
    <property type="match status" value="1"/>
</dbReference>
<evidence type="ECO:0000256" key="1">
    <source>
        <dbReference type="ARBA" id="ARBA00004429"/>
    </source>
</evidence>
<dbReference type="Pfam" id="PF00482">
    <property type="entry name" value="T2SSF"/>
    <property type="match status" value="2"/>
</dbReference>
<dbReference type="AlphaFoldDB" id="A0A6S6YAX3"/>
<dbReference type="EMBL" id="LR778301">
    <property type="protein sequence ID" value="CAB1369752.1"/>
    <property type="molecule type" value="Genomic_DNA"/>
</dbReference>
<protein>
    <submittedName>
        <fullName evidence="12">General secretion pathway protein F</fullName>
    </submittedName>
</protein>
<evidence type="ECO:0000256" key="10">
    <source>
        <dbReference type="SAM" id="Phobius"/>
    </source>
</evidence>
<keyword evidence="3 9" id="KW-0813">Transport</keyword>
<proteinExistence type="inferred from homology"/>
<dbReference type="Gene3D" id="1.20.81.30">
    <property type="entry name" value="Type II secretion system (T2SS), domain F"/>
    <property type="match status" value="2"/>
</dbReference>
<name>A0A6S6YAX3_9PROT</name>
<evidence type="ECO:0000256" key="2">
    <source>
        <dbReference type="ARBA" id="ARBA00005745"/>
    </source>
</evidence>
<reference evidence="12 13" key="1">
    <citation type="submission" date="2020-03" db="EMBL/GenBank/DDBJ databases">
        <authorList>
            <consortium name="Genoscope - CEA"/>
            <person name="William W."/>
        </authorList>
    </citation>
    <scope>NUCLEOTIDE SEQUENCE [LARGE SCALE GENOMIC DNA]</scope>
    <source>
        <strain evidence="13">DSM 16959</strain>
    </source>
</reference>
<evidence type="ECO:0000256" key="9">
    <source>
        <dbReference type="RuleBase" id="RU003923"/>
    </source>
</evidence>
<keyword evidence="8 10" id="KW-0472">Membrane</keyword>
<dbReference type="RefSeq" id="WP_145771114.1">
    <property type="nucleotide sequence ID" value="NZ_LR778301.1"/>
</dbReference>
<keyword evidence="13" id="KW-1185">Reference proteome</keyword>
<dbReference type="PRINTS" id="PR00812">
    <property type="entry name" value="BCTERIALGSPF"/>
</dbReference>
<keyword evidence="4" id="KW-1003">Cell membrane</keyword>
<evidence type="ECO:0000256" key="7">
    <source>
        <dbReference type="ARBA" id="ARBA00022989"/>
    </source>
</evidence>
<keyword evidence="6 9" id="KW-0812">Transmembrane</keyword>
<evidence type="ECO:0000256" key="5">
    <source>
        <dbReference type="ARBA" id="ARBA00022519"/>
    </source>
</evidence>
<feature type="transmembrane region" description="Helical" evidence="10">
    <location>
        <begin position="219"/>
        <end position="235"/>
    </location>
</feature>
<feature type="transmembrane region" description="Helical" evidence="10">
    <location>
        <begin position="159"/>
        <end position="185"/>
    </location>
</feature>
<evidence type="ECO:0000313" key="13">
    <source>
        <dbReference type="Proteomes" id="UP000515733"/>
    </source>
</evidence>
<dbReference type="PANTHER" id="PTHR30012:SF7">
    <property type="entry name" value="PROTEIN TRANSPORT PROTEIN HOFC HOMOLOG"/>
    <property type="match status" value="1"/>
</dbReference>
<evidence type="ECO:0000256" key="6">
    <source>
        <dbReference type="ARBA" id="ARBA00022692"/>
    </source>
</evidence>
<feature type="domain" description="Type II secretion system protein GspF" evidence="11">
    <location>
        <begin position="63"/>
        <end position="186"/>
    </location>
</feature>
<dbReference type="InterPro" id="IPR001992">
    <property type="entry name" value="T2SS_GspF/T4SS_PilC_CS"/>
</dbReference>
<evidence type="ECO:0000256" key="8">
    <source>
        <dbReference type="ARBA" id="ARBA00023136"/>
    </source>
</evidence>